<name>E6VST4_PSEA9</name>
<dbReference type="eggNOG" id="ENOG50307JF">
    <property type="taxonomic scope" value="Bacteria"/>
</dbReference>
<dbReference type="Proteomes" id="UP000002191">
    <property type="component" value="Chromosome"/>
</dbReference>
<reference evidence="2 3" key="2">
    <citation type="journal article" date="2014" name="Genome Announc.">
        <title>Complete Genome Sequence of the Subsurface, Mesophilic Sulfate-Reducing Bacterium Desulfovibrio aespoeensis Aspo-2.</title>
        <authorList>
            <person name="Pedersen K."/>
            <person name="Bengtsson A."/>
            <person name="Edlund J."/>
            <person name="Rabe L."/>
            <person name="Hazen T."/>
            <person name="Chakraborty R."/>
            <person name="Goodwin L."/>
            <person name="Shapiro N."/>
        </authorList>
    </citation>
    <scope>NUCLEOTIDE SEQUENCE [LARGE SCALE GENOMIC DNA]</scope>
    <source>
        <strain evidence="3">ATCC 700646 / DSM 10631 / Aspo-2</strain>
    </source>
</reference>
<proteinExistence type="predicted"/>
<reference evidence="3" key="1">
    <citation type="submission" date="2010-12" db="EMBL/GenBank/DDBJ databases">
        <title>Complete sequence of Desulfovibrio aespoeensis Aspo-2.</title>
        <authorList>
            <consortium name="US DOE Joint Genome Institute"/>
            <person name="Lucas S."/>
            <person name="Copeland A."/>
            <person name="Lapidus A."/>
            <person name="Cheng J.-F."/>
            <person name="Goodwin L."/>
            <person name="Pitluck S."/>
            <person name="Chertkov O."/>
            <person name="Misra M."/>
            <person name="Detter J.C."/>
            <person name="Han C."/>
            <person name="Tapia R."/>
            <person name="Land M."/>
            <person name="Hauser L."/>
            <person name="Kyrpides N."/>
            <person name="Ivanova N."/>
            <person name="Ovchinnikova G."/>
            <person name="Pedersen K."/>
            <person name="Jagevall S."/>
            <person name="Hazen T."/>
            <person name="Woyke T."/>
        </authorList>
    </citation>
    <scope>NUCLEOTIDE SEQUENCE [LARGE SCALE GENOMIC DNA]</scope>
    <source>
        <strain evidence="3">ATCC 700646 / DSM 10631 / Aspo-2</strain>
    </source>
</reference>
<dbReference type="AlphaFoldDB" id="E6VST4"/>
<dbReference type="OrthoDB" id="5465105at2"/>
<dbReference type="PROSITE" id="PS51257">
    <property type="entry name" value="PROKAR_LIPOPROTEIN"/>
    <property type="match status" value="1"/>
</dbReference>
<keyword evidence="1" id="KW-0732">Signal</keyword>
<sequence precursor="true">MKKMLMVCVMIVMAAALVACGGQKTPLDVGAALYKQGDCAAAQPYFDETIAHPGETMDIAYAYFLKAKCAEKAGDAAAAYENYYAAKIVVCYAVSVSTEHENLNTYARSEYCERILPDTLNTLAPDVGEAKVEAIKAKVNAELHDRYMQQFASEAK</sequence>
<dbReference type="Gene3D" id="1.25.40.10">
    <property type="entry name" value="Tetratricopeptide repeat domain"/>
    <property type="match status" value="1"/>
</dbReference>
<dbReference type="SUPFAM" id="SSF48452">
    <property type="entry name" value="TPR-like"/>
    <property type="match status" value="1"/>
</dbReference>
<organism evidence="2 3">
    <name type="scientific">Pseudodesulfovibrio aespoeensis (strain ATCC 700646 / DSM 10631 / Aspo-2)</name>
    <name type="common">Desulfovibrio aespoeensis</name>
    <dbReference type="NCBI Taxonomy" id="643562"/>
    <lineage>
        <taxon>Bacteria</taxon>
        <taxon>Pseudomonadati</taxon>
        <taxon>Thermodesulfobacteriota</taxon>
        <taxon>Desulfovibrionia</taxon>
        <taxon>Desulfovibrionales</taxon>
        <taxon>Desulfovibrionaceae</taxon>
    </lineage>
</organism>
<feature type="signal peptide" evidence="1">
    <location>
        <begin position="1"/>
        <end position="18"/>
    </location>
</feature>
<feature type="chain" id="PRO_5003214022" description="Lipoprotein" evidence="1">
    <location>
        <begin position="19"/>
        <end position="156"/>
    </location>
</feature>
<dbReference type="STRING" id="643562.Daes_2172"/>
<evidence type="ECO:0000313" key="2">
    <source>
        <dbReference type="EMBL" id="ADU63178.1"/>
    </source>
</evidence>
<dbReference type="InterPro" id="IPR011990">
    <property type="entry name" value="TPR-like_helical_dom_sf"/>
</dbReference>
<dbReference type="EMBL" id="CP002431">
    <property type="protein sequence ID" value="ADU63178.1"/>
    <property type="molecule type" value="Genomic_DNA"/>
</dbReference>
<keyword evidence="3" id="KW-1185">Reference proteome</keyword>
<protein>
    <recommendedName>
        <fullName evidence="4">Lipoprotein</fullName>
    </recommendedName>
</protein>
<evidence type="ECO:0000313" key="3">
    <source>
        <dbReference type="Proteomes" id="UP000002191"/>
    </source>
</evidence>
<accession>E6VST4</accession>
<dbReference type="HOGENOM" id="CLU_1683713_0_0_7"/>
<gene>
    <name evidence="2" type="ordered locus">Daes_2172</name>
</gene>
<evidence type="ECO:0008006" key="4">
    <source>
        <dbReference type="Google" id="ProtNLM"/>
    </source>
</evidence>
<evidence type="ECO:0000256" key="1">
    <source>
        <dbReference type="SAM" id="SignalP"/>
    </source>
</evidence>
<dbReference type="KEGG" id="das:Daes_2172"/>